<comment type="subcellular location">
    <subcellularLocation>
        <location evidence="1">Nucleus</location>
    </subcellularLocation>
</comment>
<organism evidence="9 10">
    <name type="scientific">Russula ochroleuca</name>
    <dbReference type="NCBI Taxonomy" id="152965"/>
    <lineage>
        <taxon>Eukaryota</taxon>
        <taxon>Fungi</taxon>
        <taxon>Dikarya</taxon>
        <taxon>Basidiomycota</taxon>
        <taxon>Agaricomycotina</taxon>
        <taxon>Agaricomycetes</taxon>
        <taxon>Russulales</taxon>
        <taxon>Russulaceae</taxon>
        <taxon>Russula</taxon>
    </lineage>
</organism>
<dbReference type="GO" id="GO:0090656">
    <property type="term" value="P:t-circle formation"/>
    <property type="evidence" value="ECO:0007669"/>
    <property type="project" value="TreeGrafter"/>
</dbReference>
<gene>
    <name evidence="9" type="ORF">DFH94DRAFT_845363</name>
</gene>
<feature type="compositionally biased region" description="Basic residues" evidence="7">
    <location>
        <begin position="336"/>
        <end position="345"/>
    </location>
</feature>
<feature type="region of interest" description="Disordered" evidence="7">
    <location>
        <begin position="336"/>
        <end position="365"/>
    </location>
</feature>
<keyword evidence="3" id="KW-0227">DNA damage</keyword>
<reference evidence="9" key="1">
    <citation type="submission" date="2019-10" db="EMBL/GenBank/DDBJ databases">
        <authorList>
            <consortium name="DOE Joint Genome Institute"/>
            <person name="Kuo A."/>
            <person name="Miyauchi S."/>
            <person name="Kiss E."/>
            <person name="Drula E."/>
            <person name="Kohler A."/>
            <person name="Sanchez-Garcia M."/>
            <person name="Andreopoulos B."/>
            <person name="Barry K.W."/>
            <person name="Bonito G."/>
            <person name="Buee M."/>
            <person name="Carver A."/>
            <person name="Chen C."/>
            <person name="Cichocki N."/>
            <person name="Clum A."/>
            <person name="Culley D."/>
            <person name="Crous P.W."/>
            <person name="Fauchery L."/>
            <person name="Girlanda M."/>
            <person name="Hayes R."/>
            <person name="Keri Z."/>
            <person name="LaButti K."/>
            <person name="Lipzen A."/>
            <person name="Lombard V."/>
            <person name="Magnuson J."/>
            <person name="Maillard F."/>
            <person name="Morin E."/>
            <person name="Murat C."/>
            <person name="Nolan M."/>
            <person name="Ohm R."/>
            <person name="Pangilinan J."/>
            <person name="Pereira M."/>
            <person name="Perotto S."/>
            <person name="Peter M."/>
            <person name="Riley R."/>
            <person name="Sitrit Y."/>
            <person name="Stielow B."/>
            <person name="Szollosi G."/>
            <person name="Zifcakova L."/>
            <person name="Stursova M."/>
            <person name="Spatafora J.W."/>
            <person name="Tedersoo L."/>
            <person name="Vaario L.-M."/>
            <person name="Yamada A."/>
            <person name="Yan M."/>
            <person name="Wang P."/>
            <person name="Xu J."/>
            <person name="Bruns T."/>
            <person name="Baldrian P."/>
            <person name="Vilgalys R."/>
            <person name="Henrissat B."/>
            <person name="Grigoriev I.V."/>
            <person name="Hibbett D."/>
            <person name="Nagy L.G."/>
            <person name="Martin F.M."/>
        </authorList>
    </citation>
    <scope>NUCLEOTIDE SEQUENCE</scope>
    <source>
        <strain evidence="9">Prilba</strain>
    </source>
</reference>
<dbReference type="CDD" id="cd19491">
    <property type="entry name" value="XRCC3"/>
    <property type="match status" value="1"/>
</dbReference>
<reference evidence="9" key="2">
    <citation type="journal article" date="2020" name="Nat. Commun.">
        <title>Large-scale genome sequencing of mycorrhizal fungi provides insights into the early evolution of symbiotic traits.</title>
        <authorList>
            <person name="Miyauchi S."/>
            <person name="Kiss E."/>
            <person name="Kuo A."/>
            <person name="Drula E."/>
            <person name="Kohler A."/>
            <person name="Sanchez-Garcia M."/>
            <person name="Morin E."/>
            <person name="Andreopoulos B."/>
            <person name="Barry K.W."/>
            <person name="Bonito G."/>
            <person name="Buee M."/>
            <person name="Carver A."/>
            <person name="Chen C."/>
            <person name="Cichocki N."/>
            <person name="Clum A."/>
            <person name="Culley D."/>
            <person name="Crous P.W."/>
            <person name="Fauchery L."/>
            <person name="Girlanda M."/>
            <person name="Hayes R.D."/>
            <person name="Keri Z."/>
            <person name="LaButti K."/>
            <person name="Lipzen A."/>
            <person name="Lombard V."/>
            <person name="Magnuson J."/>
            <person name="Maillard F."/>
            <person name="Murat C."/>
            <person name="Nolan M."/>
            <person name="Ohm R.A."/>
            <person name="Pangilinan J."/>
            <person name="Pereira M.F."/>
            <person name="Perotto S."/>
            <person name="Peter M."/>
            <person name="Pfister S."/>
            <person name="Riley R."/>
            <person name="Sitrit Y."/>
            <person name="Stielow J.B."/>
            <person name="Szollosi G."/>
            <person name="Zifcakova L."/>
            <person name="Stursova M."/>
            <person name="Spatafora J.W."/>
            <person name="Tedersoo L."/>
            <person name="Vaario L.M."/>
            <person name="Yamada A."/>
            <person name="Yan M."/>
            <person name="Wang P."/>
            <person name="Xu J."/>
            <person name="Bruns T."/>
            <person name="Baldrian P."/>
            <person name="Vilgalys R."/>
            <person name="Dunand C."/>
            <person name="Henrissat B."/>
            <person name="Grigoriev I.V."/>
            <person name="Hibbett D."/>
            <person name="Nagy L.G."/>
            <person name="Martin F.M."/>
        </authorList>
    </citation>
    <scope>NUCLEOTIDE SEQUENCE</scope>
    <source>
        <strain evidence="9">Prilba</strain>
    </source>
</reference>
<dbReference type="GO" id="GO:0000400">
    <property type="term" value="F:four-way junction DNA binding"/>
    <property type="evidence" value="ECO:0007669"/>
    <property type="project" value="TreeGrafter"/>
</dbReference>
<evidence type="ECO:0000256" key="7">
    <source>
        <dbReference type="SAM" id="MobiDB-lite"/>
    </source>
</evidence>
<dbReference type="SUPFAM" id="SSF52540">
    <property type="entry name" value="P-loop containing nucleoside triphosphate hydrolases"/>
    <property type="match status" value="1"/>
</dbReference>
<evidence type="ECO:0000313" key="9">
    <source>
        <dbReference type="EMBL" id="KAF8478946.1"/>
    </source>
</evidence>
<keyword evidence="9" id="KW-0378">Hydrolase</keyword>
<evidence type="ECO:0000256" key="3">
    <source>
        <dbReference type="ARBA" id="ARBA00022763"/>
    </source>
</evidence>
<dbReference type="PANTHER" id="PTHR46487">
    <property type="entry name" value="DNA REPAIR PROTEIN XRCC3"/>
    <property type="match status" value="1"/>
</dbReference>
<feature type="domain" description="RecA family profile 1" evidence="8">
    <location>
        <begin position="75"/>
        <end position="273"/>
    </location>
</feature>
<dbReference type="OrthoDB" id="1861185at2759"/>
<dbReference type="InterPro" id="IPR013632">
    <property type="entry name" value="Rad51_C"/>
</dbReference>
<sequence length="508" mass="54361">MADTLLSSIPGISPSHQSALKKGGFITVSDLLLFPLSDISQRCRLAPQAVQAIVDSVARALARPPSLLRDVMRNGSERITTGDTTLDEMLGGGIRVGMVWEFVGEGQVTAPHTSPLGDSFWVFSGAGKTQLALQLSLLVQLPVEQGGLNGSACYLTTSTGLPTPRLIQLLHEHPLLAGSRCTLDNIQTSATKSVASLIHALSEILPASIKAAKARSTPLKLLIIDSLADVLLEDAKVSTATLADRSCNLSAIAAQLHALAATHQLAVVAINRVTDVWERRPDADRGFPGELIYADHARLFSRADGADGTSKKSAALGLVWANQVNARIMLARTERRHRHRHHRQPHGAPVAAAPTESYDRKRQRSDEDDEDVVLVLVRRLTIVFSSVCAPASADFIVTSRGVETLAKDLGNAAVPPPRMMMLTNVTTSAQALAAGVAVHPPPRLAEVSPLDVGSVVSDLRRSQPQAQPGEISVGDVAVEEEDEDAYWHEVDDFPFLSDSIDQVQGMDP</sequence>
<keyword evidence="5" id="KW-0234">DNA repair</keyword>
<evidence type="ECO:0000256" key="5">
    <source>
        <dbReference type="ARBA" id="ARBA00023204"/>
    </source>
</evidence>
<keyword evidence="10" id="KW-1185">Reference proteome</keyword>
<dbReference type="PROSITE" id="PS50162">
    <property type="entry name" value="RECA_2"/>
    <property type="match status" value="1"/>
</dbReference>
<protein>
    <submittedName>
        <fullName evidence="9">P-loop containing nucleoside triphosphate hydrolase protein</fullName>
    </submittedName>
</protein>
<dbReference type="GO" id="GO:0005657">
    <property type="term" value="C:replication fork"/>
    <property type="evidence" value="ECO:0007669"/>
    <property type="project" value="TreeGrafter"/>
</dbReference>
<proteinExistence type="predicted"/>
<dbReference type="InterPro" id="IPR027417">
    <property type="entry name" value="P-loop_NTPase"/>
</dbReference>
<dbReference type="GO" id="GO:0061982">
    <property type="term" value="P:meiosis I cell cycle process"/>
    <property type="evidence" value="ECO:0007669"/>
    <property type="project" value="UniProtKB-ARBA"/>
</dbReference>
<evidence type="ECO:0000256" key="4">
    <source>
        <dbReference type="ARBA" id="ARBA00022840"/>
    </source>
</evidence>
<accession>A0A9P5MUB2</accession>
<keyword evidence="2" id="KW-0547">Nucleotide-binding</keyword>
<dbReference type="InterPro" id="IPR047348">
    <property type="entry name" value="XRCC3-like_C"/>
</dbReference>
<dbReference type="EMBL" id="WHVB01000010">
    <property type="protein sequence ID" value="KAF8478946.1"/>
    <property type="molecule type" value="Genomic_DNA"/>
</dbReference>
<dbReference type="GO" id="GO:0000722">
    <property type="term" value="P:telomere maintenance via recombination"/>
    <property type="evidence" value="ECO:0007669"/>
    <property type="project" value="TreeGrafter"/>
</dbReference>
<evidence type="ECO:0000256" key="2">
    <source>
        <dbReference type="ARBA" id="ARBA00022741"/>
    </source>
</evidence>
<dbReference type="InterPro" id="IPR020588">
    <property type="entry name" value="RecA_ATP-bd"/>
</dbReference>
<evidence type="ECO:0000256" key="6">
    <source>
        <dbReference type="ARBA" id="ARBA00023242"/>
    </source>
</evidence>
<dbReference type="GO" id="GO:0033065">
    <property type="term" value="C:Rad51C-XRCC3 complex"/>
    <property type="evidence" value="ECO:0007669"/>
    <property type="project" value="TreeGrafter"/>
</dbReference>
<dbReference type="GO" id="GO:0071140">
    <property type="term" value="P:resolution of mitotic recombination intermediates"/>
    <property type="evidence" value="ECO:0007669"/>
    <property type="project" value="TreeGrafter"/>
</dbReference>
<dbReference type="PANTHER" id="PTHR46487:SF1">
    <property type="entry name" value="DNA REPAIR PROTEIN XRCC3"/>
    <property type="match status" value="1"/>
</dbReference>
<dbReference type="AlphaFoldDB" id="A0A9P5MUB2"/>
<dbReference type="Pfam" id="PF08423">
    <property type="entry name" value="Rad51"/>
    <property type="match status" value="1"/>
</dbReference>
<evidence type="ECO:0000259" key="8">
    <source>
        <dbReference type="PROSITE" id="PS50162"/>
    </source>
</evidence>
<dbReference type="GO" id="GO:0005524">
    <property type="term" value="F:ATP binding"/>
    <property type="evidence" value="ECO:0007669"/>
    <property type="project" value="UniProtKB-KW"/>
</dbReference>
<dbReference type="GO" id="GO:0016787">
    <property type="term" value="F:hydrolase activity"/>
    <property type="evidence" value="ECO:0007669"/>
    <property type="project" value="UniProtKB-KW"/>
</dbReference>
<keyword evidence="6" id="KW-0539">Nucleus</keyword>
<comment type="caution">
    <text evidence="9">The sequence shown here is derived from an EMBL/GenBank/DDBJ whole genome shotgun (WGS) entry which is preliminary data.</text>
</comment>
<dbReference type="Proteomes" id="UP000759537">
    <property type="component" value="Unassembled WGS sequence"/>
</dbReference>
<dbReference type="GO" id="GO:0140664">
    <property type="term" value="F:ATP-dependent DNA damage sensor activity"/>
    <property type="evidence" value="ECO:0007669"/>
    <property type="project" value="InterPro"/>
</dbReference>
<name>A0A9P5MUB2_9AGAM</name>
<dbReference type="Gene3D" id="3.40.50.300">
    <property type="entry name" value="P-loop containing nucleotide triphosphate hydrolases"/>
    <property type="match status" value="1"/>
</dbReference>
<dbReference type="GO" id="GO:0045003">
    <property type="term" value="P:double-strand break repair via synthesis-dependent strand annealing"/>
    <property type="evidence" value="ECO:0007669"/>
    <property type="project" value="TreeGrafter"/>
</dbReference>
<keyword evidence="4" id="KW-0067">ATP-binding</keyword>
<evidence type="ECO:0000256" key="1">
    <source>
        <dbReference type="ARBA" id="ARBA00004123"/>
    </source>
</evidence>
<evidence type="ECO:0000313" key="10">
    <source>
        <dbReference type="Proteomes" id="UP000759537"/>
    </source>
</evidence>